<feature type="transmembrane region" description="Helical" evidence="4">
    <location>
        <begin position="7"/>
        <end position="27"/>
    </location>
</feature>
<name>A0AAW5EIB6_CAMJU</name>
<proteinExistence type="predicted"/>
<evidence type="ECO:0000256" key="4">
    <source>
        <dbReference type="SAM" id="Phobius"/>
    </source>
</evidence>
<feature type="transmembrane region" description="Helical" evidence="4">
    <location>
        <begin position="76"/>
        <end position="92"/>
    </location>
</feature>
<evidence type="ECO:0000313" key="6">
    <source>
        <dbReference type="EMBL" id="MCH3853832.1"/>
    </source>
</evidence>
<evidence type="ECO:0000259" key="5">
    <source>
        <dbReference type="PROSITE" id="PS50850"/>
    </source>
</evidence>
<dbReference type="Pfam" id="PF07690">
    <property type="entry name" value="MFS_1"/>
    <property type="match status" value="1"/>
</dbReference>
<comment type="caution">
    <text evidence="6">The sequence shown here is derived from an EMBL/GenBank/DDBJ whole genome shotgun (WGS) entry which is preliminary data.</text>
</comment>
<keyword evidence="3 4" id="KW-0472">Membrane</keyword>
<dbReference type="InterPro" id="IPR011701">
    <property type="entry name" value="MFS"/>
</dbReference>
<accession>A0AAW5EIB6</accession>
<feature type="domain" description="Major facilitator superfamily (MFS) profile" evidence="5">
    <location>
        <begin position="1"/>
        <end position="118"/>
    </location>
</feature>
<gene>
    <name evidence="6" type="ORF">LZC39_17245</name>
</gene>
<organism evidence="6 7">
    <name type="scientific">Campylobacter jejuni</name>
    <dbReference type="NCBI Taxonomy" id="197"/>
    <lineage>
        <taxon>Bacteria</taxon>
        <taxon>Pseudomonadati</taxon>
        <taxon>Campylobacterota</taxon>
        <taxon>Epsilonproteobacteria</taxon>
        <taxon>Campylobacterales</taxon>
        <taxon>Campylobacteraceae</taxon>
        <taxon>Campylobacter</taxon>
    </lineage>
</organism>
<dbReference type="SUPFAM" id="SSF103473">
    <property type="entry name" value="MFS general substrate transporter"/>
    <property type="match status" value="1"/>
</dbReference>
<dbReference type="EMBL" id="JAJUOL010001323">
    <property type="protein sequence ID" value="MCH3853832.1"/>
    <property type="molecule type" value="Genomic_DNA"/>
</dbReference>
<dbReference type="RefSeq" id="WP_368859440.1">
    <property type="nucleotide sequence ID" value="NZ_JAJUOL010001323.1"/>
</dbReference>
<dbReference type="GO" id="GO:0022857">
    <property type="term" value="F:transmembrane transporter activity"/>
    <property type="evidence" value="ECO:0007669"/>
    <property type="project" value="InterPro"/>
</dbReference>
<dbReference type="PROSITE" id="PS50850">
    <property type="entry name" value="MFS"/>
    <property type="match status" value="1"/>
</dbReference>
<dbReference type="Proteomes" id="UP001199644">
    <property type="component" value="Unassembled WGS sequence"/>
</dbReference>
<evidence type="ECO:0000256" key="1">
    <source>
        <dbReference type="ARBA" id="ARBA00022692"/>
    </source>
</evidence>
<dbReference type="InterPro" id="IPR036259">
    <property type="entry name" value="MFS_trans_sf"/>
</dbReference>
<dbReference type="AlphaFoldDB" id="A0AAW5EIB6"/>
<dbReference type="InterPro" id="IPR020846">
    <property type="entry name" value="MFS_dom"/>
</dbReference>
<protein>
    <submittedName>
        <fullName evidence="6">MFS transporter</fullName>
    </submittedName>
</protein>
<feature type="transmembrane region" description="Helical" evidence="4">
    <location>
        <begin position="47"/>
        <end position="69"/>
    </location>
</feature>
<dbReference type="Gene3D" id="1.20.1250.20">
    <property type="entry name" value="MFS general substrate transporter like domains"/>
    <property type="match status" value="1"/>
</dbReference>
<feature type="non-terminal residue" evidence="6">
    <location>
        <position position="118"/>
    </location>
</feature>
<keyword evidence="2 4" id="KW-1133">Transmembrane helix</keyword>
<sequence>MQNAKPIRWFTFIVLVIGGGTVFKLSSLKDAFYVPMQEFMNLSNTQIGLALSVYGIVQTVGNFASIYIADRFSKKILIPFSLICVGLVGIYISTFPSFYGILIAWGLLSLFGEVVYWP</sequence>
<evidence type="ECO:0000256" key="2">
    <source>
        <dbReference type="ARBA" id="ARBA00022989"/>
    </source>
</evidence>
<keyword evidence="1 4" id="KW-0812">Transmembrane</keyword>
<reference evidence="6" key="1">
    <citation type="submission" date="2021-12" db="EMBL/GenBank/DDBJ databases">
        <title>Prevalence of phenicol resistance gene fexA in Campylobacter isolated from poultry supply chain.</title>
        <authorList>
            <person name="Tang B."/>
            <person name="Zheng X."/>
            <person name="Lin J."/>
            <person name="Lin R."/>
            <person name="Yang H."/>
            <person name="Shen Z."/>
            <person name="Xia F."/>
        </authorList>
    </citation>
    <scope>NUCLEOTIDE SEQUENCE</scope>
    <source>
        <strain evidence="6">CJHN2011004</strain>
    </source>
</reference>
<evidence type="ECO:0000256" key="3">
    <source>
        <dbReference type="ARBA" id="ARBA00023136"/>
    </source>
</evidence>
<feature type="transmembrane region" description="Helical" evidence="4">
    <location>
        <begin position="98"/>
        <end position="117"/>
    </location>
</feature>
<evidence type="ECO:0000313" key="7">
    <source>
        <dbReference type="Proteomes" id="UP001199644"/>
    </source>
</evidence>